<comment type="subcellular location">
    <subcellularLocation>
        <location evidence="3">Endoplasmic reticulum membrane</location>
        <topology evidence="3">Peripheral membrane protein</topology>
        <orientation evidence="3">Cytoplasmic side</orientation>
    </subcellularLocation>
</comment>
<keyword evidence="3" id="KW-0256">Endoplasmic reticulum</keyword>
<dbReference type="AlphaFoldDB" id="A0A8H7UKM3"/>
<name>A0A8H7UKM3_9FUNG</name>
<protein>
    <recommendedName>
        <fullName evidence="3">ER membrane protein complex subunit 2</fullName>
    </recommendedName>
</protein>
<dbReference type="InterPro" id="IPR011990">
    <property type="entry name" value="TPR-like_helical_dom_sf"/>
</dbReference>
<dbReference type="InterPro" id="IPR055217">
    <property type="entry name" value="TPR_EMC2"/>
</dbReference>
<feature type="domain" description="EMC2 TPR-like" evidence="4">
    <location>
        <begin position="82"/>
        <end position="199"/>
    </location>
</feature>
<evidence type="ECO:0000259" key="4">
    <source>
        <dbReference type="Pfam" id="PF22890"/>
    </source>
</evidence>
<evidence type="ECO:0000256" key="3">
    <source>
        <dbReference type="RuleBase" id="RU367091"/>
    </source>
</evidence>
<dbReference type="OrthoDB" id="124397at2759"/>
<evidence type="ECO:0000313" key="5">
    <source>
        <dbReference type="EMBL" id="KAG2185227.1"/>
    </source>
</evidence>
<accession>A0A8H7UKM3</accession>
<dbReference type="Pfam" id="PF22890">
    <property type="entry name" value="TPR_EMC2"/>
    <property type="match status" value="1"/>
</dbReference>
<keyword evidence="1" id="KW-0677">Repeat</keyword>
<dbReference type="InterPro" id="IPR039856">
    <property type="entry name" value="EMC2-like"/>
</dbReference>
<keyword evidence="6" id="KW-1185">Reference proteome</keyword>
<evidence type="ECO:0000256" key="2">
    <source>
        <dbReference type="ARBA" id="ARBA00022803"/>
    </source>
</evidence>
<dbReference type="PANTHER" id="PTHR12760">
    <property type="entry name" value="TETRATRICOPEPTIDE REPEAT PROTEIN"/>
    <property type="match status" value="1"/>
</dbReference>
<organism evidence="5 6">
    <name type="scientific">Umbelopsis vinacea</name>
    <dbReference type="NCBI Taxonomy" id="44442"/>
    <lineage>
        <taxon>Eukaryota</taxon>
        <taxon>Fungi</taxon>
        <taxon>Fungi incertae sedis</taxon>
        <taxon>Mucoromycota</taxon>
        <taxon>Mucoromycotina</taxon>
        <taxon>Umbelopsidomycetes</taxon>
        <taxon>Umbelopsidales</taxon>
        <taxon>Umbelopsidaceae</taxon>
        <taxon>Umbelopsis</taxon>
    </lineage>
</organism>
<comment type="function">
    <text evidence="3">Part of the endoplasmic reticulum membrane protein complex (EMC) that enables the energy-independent insertion into endoplasmic reticulum membranes of newly synthesized membrane proteins.</text>
</comment>
<proteinExistence type="inferred from homology"/>
<comment type="subunit">
    <text evidence="3">Component of the ER membrane protein complex (EMC).</text>
</comment>
<evidence type="ECO:0000256" key="1">
    <source>
        <dbReference type="ARBA" id="ARBA00022737"/>
    </source>
</evidence>
<sequence>MTRLDFEATSLELQQYRQSGERASERVAYLASRIIKDGYSAKLQDDIWPFYEQAVAAALDVGDFRLADECIENLKRRFSNSSRVQRLVGMRYEAEGKLAEAQKIYDAILEEDESNIVGVRVLVSKRQIALLKLRGLKSEAIAALVSYLDTYYSDAEAWIELCSLYLSVHAYQKAAYCLEELILLQAANPIWHLKYAEIMYTLGDYSLALKQYCRVIDLHEDHLRGMYGIQLCASKIMANGEADDTTKALKELATERILATEVDQCTIDSIKQVVREYLSVA</sequence>
<dbReference type="Proteomes" id="UP000612746">
    <property type="component" value="Unassembled WGS sequence"/>
</dbReference>
<comment type="caution">
    <text evidence="5">The sequence shown here is derived from an EMBL/GenBank/DDBJ whole genome shotgun (WGS) entry which is preliminary data.</text>
</comment>
<keyword evidence="3" id="KW-0472">Membrane</keyword>
<dbReference type="EMBL" id="JAEPRA010000005">
    <property type="protein sequence ID" value="KAG2185227.1"/>
    <property type="molecule type" value="Genomic_DNA"/>
</dbReference>
<keyword evidence="2" id="KW-0802">TPR repeat</keyword>
<reference evidence="5" key="1">
    <citation type="submission" date="2020-12" db="EMBL/GenBank/DDBJ databases">
        <title>Metabolic potential, ecology and presence of endohyphal bacteria is reflected in genomic diversity of Mucoromycotina.</title>
        <authorList>
            <person name="Muszewska A."/>
            <person name="Okrasinska A."/>
            <person name="Steczkiewicz K."/>
            <person name="Drgas O."/>
            <person name="Orlowska M."/>
            <person name="Perlinska-Lenart U."/>
            <person name="Aleksandrzak-Piekarczyk T."/>
            <person name="Szatraj K."/>
            <person name="Zielenkiewicz U."/>
            <person name="Pilsyk S."/>
            <person name="Malc E."/>
            <person name="Mieczkowski P."/>
            <person name="Kruszewska J.S."/>
            <person name="Biernat P."/>
            <person name="Pawlowska J."/>
        </authorList>
    </citation>
    <scope>NUCLEOTIDE SEQUENCE</scope>
    <source>
        <strain evidence="5">WA0000051536</strain>
    </source>
</reference>
<evidence type="ECO:0000313" key="6">
    <source>
        <dbReference type="Proteomes" id="UP000612746"/>
    </source>
</evidence>
<gene>
    <name evidence="5" type="ORF">INT44_002017</name>
</gene>
<dbReference type="SUPFAM" id="SSF48452">
    <property type="entry name" value="TPR-like"/>
    <property type="match status" value="1"/>
</dbReference>
<dbReference type="Gene3D" id="1.25.40.10">
    <property type="entry name" value="Tetratricopeptide repeat domain"/>
    <property type="match status" value="1"/>
</dbReference>
<comment type="similarity">
    <text evidence="3">Belongs to the EMC2 family.</text>
</comment>
<dbReference type="GO" id="GO:0072546">
    <property type="term" value="C:EMC complex"/>
    <property type="evidence" value="ECO:0007669"/>
    <property type="project" value="UniProtKB-UniRule"/>
</dbReference>